<name>A0A6N4WC10_9MYCO</name>
<dbReference type="EMBL" id="AP022620">
    <property type="protein sequence ID" value="BBZ78569.1"/>
    <property type="molecule type" value="Genomic_DNA"/>
</dbReference>
<dbReference type="InterPro" id="IPR002838">
    <property type="entry name" value="AIM24"/>
</dbReference>
<keyword evidence="3" id="KW-1185">Reference proteome</keyword>
<gene>
    <name evidence="2" type="ORF">MANY_39060</name>
</gene>
<feature type="region of interest" description="Disordered" evidence="1">
    <location>
        <begin position="1"/>
        <end position="33"/>
    </location>
</feature>
<evidence type="ECO:0000313" key="3">
    <source>
        <dbReference type="Proteomes" id="UP000467249"/>
    </source>
</evidence>
<dbReference type="AlphaFoldDB" id="A0A6N4WC10"/>
<dbReference type="InterPro" id="IPR016031">
    <property type="entry name" value="Trp_RNA-bd_attenuator-like_dom"/>
</dbReference>
<dbReference type="PANTHER" id="PTHR43657:SF1">
    <property type="entry name" value="ALTERED INHERITANCE OF MITOCHONDRIA PROTEIN 24, MITOCHONDRIAL"/>
    <property type="match status" value="1"/>
</dbReference>
<proteinExistence type="predicted"/>
<dbReference type="Gene3D" id="3.60.160.10">
    <property type="entry name" value="Mitochondrial biogenesis AIM24"/>
    <property type="match status" value="1"/>
</dbReference>
<dbReference type="PANTHER" id="PTHR43657">
    <property type="entry name" value="TRYPTOPHAN RNA-BINDING ATTENUATOR PROTEIN-LIKE PROTEIN"/>
    <property type="match status" value="1"/>
</dbReference>
<dbReference type="SUPFAM" id="SSF51219">
    <property type="entry name" value="TRAP-like"/>
    <property type="match status" value="1"/>
</dbReference>
<organism evidence="2 3">
    <name type="scientific">Mycolicibacterium anyangense</name>
    <dbReference type="NCBI Taxonomy" id="1431246"/>
    <lineage>
        <taxon>Bacteria</taxon>
        <taxon>Bacillati</taxon>
        <taxon>Actinomycetota</taxon>
        <taxon>Actinomycetes</taxon>
        <taxon>Mycobacteriales</taxon>
        <taxon>Mycobacteriaceae</taxon>
        <taxon>Mycolicibacterium</taxon>
    </lineage>
</organism>
<dbReference type="Pfam" id="PF01987">
    <property type="entry name" value="AIM24"/>
    <property type="match status" value="1"/>
</dbReference>
<reference evidence="2 3" key="1">
    <citation type="journal article" date="2019" name="Emerg. Microbes Infect.">
        <title>Comprehensive subspecies identification of 175 nontuberculous mycobacteria species based on 7547 genomic profiles.</title>
        <authorList>
            <person name="Matsumoto Y."/>
            <person name="Kinjo T."/>
            <person name="Motooka D."/>
            <person name="Nabeya D."/>
            <person name="Jung N."/>
            <person name="Uechi K."/>
            <person name="Horii T."/>
            <person name="Iida T."/>
            <person name="Fujita J."/>
            <person name="Nakamura S."/>
        </authorList>
    </citation>
    <scope>NUCLEOTIDE SEQUENCE [LARGE SCALE GENOMIC DNA]</scope>
    <source>
        <strain evidence="2 3">JCM 30275</strain>
    </source>
</reference>
<dbReference type="KEGG" id="many:MANY_39060"/>
<dbReference type="InterPro" id="IPR036983">
    <property type="entry name" value="AIM24_sf"/>
</dbReference>
<evidence type="ECO:0000313" key="2">
    <source>
        <dbReference type="EMBL" id="BBZ78569.1"/>
    </source>
</evidence>
<evidence type="ECO:0000256" key="1">
    <source>
        <dbReference type="SAM" id="MobiDB-lite"/>
    </source>
</evidence>
<accession>A0A6N4WC10</accession>
<sequence>MASRSLGRTDGEVNYGMDQPLSPPRLLPTTETSGQAPGVGYAISGELVPILHVRLDGRVPVFFEHHVVLWKNPDLQIGIHPLRGGFKRVVAGMPIVLTETQSPGEIAFSRDGAGHLFALHLNPGMAIQVREHQYLAATGNLDYTFTRQRGIANMLVGGNGFFVDRFAATNSEGVVWLHGYGNVFEKVLAPGKQIDVEPGGWIYRDDTVEMEVQMYGLKTGMLGGTSLVFNRFTGPGRVGIQSMYLHLPTSD</sequence>
<evidence type="ECO:0008006" key="4">
    <source>
        <dbReference type="Google" id="ProtNLM"/>
    </source>
</evidence>
<protein>
    <recommendedName>
        <fullName evidence="4">AIM24 family protein</fullName>
    </recommendedName>
</protein>
<dbReference type="Proteomes" id="UP000467249">
    <property type="component" value="Chromosome"/>
</dbReference>